<reference evidence="1" key="3">
    <citation type="journal article" date="2017" name="Nature">
        <title>Genome sequence of the progenitor of the wheat D genome Aegilops tauschii.</title>
        <authorList>
            <person name="Luo M.C."/>
            <person name="Gu Y.Q."/>
            <person name="Puiu D."/>
            <person name="Wang H."/>
            <person name="Twardziok S.O."/>
            <person name="Deal K.R."/>
            <person name="Huo N."/>
            <person name="Zhu T."/>
            <person name="Wang L."/>
            <person name="Wang Y."/>
            <person name="McGuire P.E."/>
            <person name="Liu S."/>
            <person name="Long H."/>
            <person name="Ramasamy R.K."/>
            <person name="Rodriguez J.C."/>
            <person name="Van S.L."/>
            <person name="Yuan L."/>
            <person name="Wang Z."/>
            <person name="Xia Z."/>
            <person name="Xiao L."/>
            <person name="Anderson O.D."/>
            <person name="Ouyang S."/>
            <person name="Liang Y."/>
            <person name="Zimin A.V."/>
            <person name="Pertea G."/>
            <person name="Qi P."/>
            <person name="Bennetzen J.L."/>
            <person name="Dai X."/>
            <person name="Dawson M.W."/>
            <person name="Muller H.G."/>
            <person name="Kugler K."/>
            <person name="Rivarola-Duarte L."/>
            <person name="Spannagl M."/>
            <person name="Mayer K.F.X."/>
            <person name="Lu F.H."/>
            <person name="Bevan M.W."/>
            <person name="Leroy P."/>
            <person name="Li P."/>
            <person name="You F.M."/>
            <person name="Sun Q."/>
            <person name="Liu Z."/>
            <person name="Lyons E."/>
            <person name="Wicker T."/>
            <person name="Salzberg S.L."/>
            <person name="Devos K.M."/>
            <person name="Dvorak J."/>
        </authorList>
    </citation>
    <scope>NUCLEOTIDE SEQUENCE [LARGE SCALE GENOMIC DNA]</scope>
    <source>
        <strain evidence="1">cv. AL8/78</strain>
    </source>
</reference>
<reference evidence="1" key="4">
    <citation type="submission" date="2019-03" db="UniProtKB">
        <authorList>
            <consortium name="EnsemblPlants"/>
        </authorList>
    </citation>
    <scope>IDENTIFICATION</scope>
</reference>
<reference evidence="2" key="2">
    <citation type="journal article" date="2017" name="Nat. Plants">
        <title>The Aegilops tauschii genome reveals multiple impacts of transposons.</title>
        <authorList>
            <person name="Zhao G."/>
            <person name="Zou C."/>
            <person name="Li K."/>
            <person name="Wang K."/>
            <person name="Li T."/>
            <person name="Gao L."/>
            <person name="Zhang X."/>
            <person name="Wang H."/>
            <person name="Yang Z."/>
            <person name="Liu X."/>
            <person name="Jiang W."/>
            <person name="Mao L."/>
            <person name="Kong X."/>
            <person name="Jiao Y."/>
            <person name="Jia J."/>
        </authorList>
    </citation>
    <scope>NUCLEOTIDE SEQUENCE [LARGE SCALE GENOMIC DNA]</scope>
    <source>
        <strain evidence="2">cv. AL8/78</strain>
    </source>
</reference>
<protein>
    <submittedName>
        <fullName evidence="1">Uncharacterized protein</fullName>
    </submittedName>
</protein>
<dbReference type="EnsemblPlants" id="AET1Gv20418500.68">
    <property type="protein sequence ID" value="AET1Gv20418500.68"/>
    <property type="gene ID" value="AET1Gv20418500"/>
</dbReference>
<sequence length="98" mass="11262">EEFFGGFYFDEDALSKDISLDGLDKELEEHKNYDVLISILTNGEKQRDMATMVEGNLGHIEQDLIQVRVCASFSHVTNLLIKLYTQLRHMCVFQSVGY</sequence>
<accession>A0A452YHQ9</accession>
<proteinExistence type="predicted"/>
<name>A0A452YHQ9_AEGTS</name>
<reference evidence="2" key="1">
    <citation type="journal article" date="2014" name="Science">
        <title>Ancient hybridizations among the ancestral genomes of bread wheat.</title>
        <authorList>
            <consortium name="International Wheat Genome Sequencing Consortium,"/>
            <person name="Marcussen T."/>
            <person name="Sandve S.R."/>
            <person name="Heier L."/>
            <person name="Spannagl M."/>
            <person name="Pfeifer M."/>
            <person name="Jakobsen K.S."/>
            <person name="Wulff B.B."/>
            <person name="Steuernagel B."/>
            <person name="Mayer K.F."/>
            <person name="Olsen O.A."/>
        </authorList>
    </citation>
    <scope>NUCLEOTIDE SEQUENCE [LARGE SCALE GENOMIC DNA]</scope>
    <source>
        <strain evidence="2">cv. AL8/78</strain>
    </source>
</reference>
<organism evidence="1 2">
    <name type="scientific">Aegilops tauschii subsp. strangulata</name>
    <name type="common">Goatgrass</name>
    <dbReference type="NCBI Taxonomy" id="200361"/>
    <lineage>
        <taxon>Eukaryota</taxon>
        <taxon>Viridiplantae</taxon>
        <taxon>Streptophyta</taxon>
        <taxon>Embryophyta</taxon>
        <taxon>Tracheophyta</taxon>
        <taxon>Spermatophyta</taxon>
        <taxon>Magnoliopsida</taxon>
        <taxon>Liliopsida</taxon>
        <taxon>Poales</taxon>
        <taxon>Poaceae</taxon>
        <taxon>BOP clade</taxon>
        <taxon>Pooideae</taxon>
        <taxon>Triticodae</taxon>
        <taxon>Triticeae</taxon>
        <taxon>Triticinae</taxon>
        <taxon>Aegilops</taxon>
    </lineage>
</organism>
<dbReference type="AlphaFoldDB" id="A0A452YHQ9"/>
<reference evidence="1" key="5">
    <citation type="journal article" date="2021" name="G3 (Bethesda)">
        <title>Aegilops tauschii genome assembly Aet v5.0 features greater sequence contiguity and improved annotation.</title>
        <authorList>
            <person name="Wang L."/>
            <person name="Zhu T."/>
            <person name="Rodriguez J.C."/>
            <person name="Deal K.R."/>
            <person name="Dubcovsky J."/>
            <person name="McGuire P.E."/>
            <person name="Lux T."/>
            <person name="Spannagl M."/>
            <person name="Mayer K.F.X."/>
            <person name="Baldrich P."/>
            <person name="Meyers B.C."/>
            <person name="Huo N."/>
            <person name="Gu Y.Q."/>
            <person name="Zhou H."/>
            <person name="Devos K.M."/>
            <person name="Bennetzen J.L."/>
            <person name="Unver T."/>
            <person name="Budak H."/>
            <person name="Gulick P.J."/>
            <person name="Galiba G."/>
            <person name="Kalapos B."/>
            <person name="Nelson D.R."/>
            <person name="Li P."/>
            <person name="You F.M."/>
            <person name="Luo M.C."/>
            <person name="Dvorak J."/>
        </authorList>
    </citation>
    <scope>NUCLEOTIDE SEQUENCE [LARGE SCALE GENOMIC DNA]</scope>
    <source>
        <strain evidence="1">cv. AL8/78</strain>
    </source>
</reference>
<keyword evidence="2" id="KW-1185">Reference proteome</keyword>
<dbReference type="Gramene" id="AET1Gv20418500.68">
    <property type="protein sequence ID" value="AET1Gv20418500.68"/>
    <property type="gene ID" value="AET1Gv20418500"/>
</dbReference>
<evidence type="ECO:0000313" key="2">
    <source>
        <dbReference type="Proteomes" id="UP000015105"/>
    </source>
</evidence>
<evidence type="ECO:0000313" key="1">
    <source>
        <dbReference type="EnsemblPlants" id="AET1Gv20418500.68"/>
    </source>
</evidence>
<dbReference type="Proteomes" id="UP000015105">
    <property type="component" value="Chromosome 1D"/>
</dbReference>